<dbReference type="SUPFAM" id="SSF55785">
    <property type="entry name" value="PYP-like sensor domain (PAS domain)"/>
    <property type="match status" value="1"/>
</dbReference>
<dbReference type="InterPro" id="IPR035965">
    <property type="entry name" value="PAS-like_dom_sf"/>
</dbReference>
<proteinExistence type="predicted"/>
<dbReference type="EMBL" id="PVMZ01000036">
    <property type="protein sequence ID" value="PRX09483.1"/>
    <property type="molecule type" value="Genomic_DNA"/>
</dbReference>
<dbReference type="InterPro" id="IPR036457">
    <property type="entry name" value="PPM-type-like_dom_sf"/>
</dbReference>
<reference evidence="3 4" key="1">
    <citation type="submission" date="2018-03" db="EMBL/GenBank/DDBJ databases">
        <title>Genomic Encyclopedia of Archaeal and Bacterial Type Strains, Phase II (KMG-II): from individual species to whole genera.</title>
        <authorList>
            <person name="Goeker M."/>
        </authorList>
    </citation>
    <scope>NUCLEOTIDE SEQUENCE [LARGE SCALE GENOMIC DNA]</scope>
    <source>
        <strain evidence="3 4">DSM 43146</strain>
    </source>
</reference>
<dbReference type="PANTHER" id="PTHR43156">
    <property type="entry name" value="STAGE II SPORULATION PROTEIN E-RELATED"/>
    <property type="match status" value="1"/>
</dbReference>
<dbReference type="InterPro" id="IPR052016">
    <property type="entry name" value="Bact_Sigma-Reg"/>
</dbReference>
<dbReference type="SMART" id="SM00331">
    <property type="entry name" value="PP2C_SIG"/>
    <property type="match status" value="1"/>
</dbReference>
<keyword evidence="4" id="KW-1185">Reference proteome</keyword>
<comment type="caution">
    <text evidence="3">The sequence shown here is derived from an EMBL/GenBank/DDBJ whole genome shotgun (WGS) entry which is preliminary data.</text>
</comment>
<dbReference type="RefSeq" id="WP_106330599.1">
    <property type="nucleotide sequence ID" value="NZ_BOMO01000169.1"/>
</dbReference>
<keyword evidence="1" id="KW-0378">Hydrolase</keyword>
<evidence type="ECO:0000256" key="1">
    <source>
        <dbReference type="ARBA" id="ARBA00022801"/>
    </source>
</evidence>
<dbReference type="PANTHER" id="PTHR43156:SF2">
    <property type="entry name" value="STAGE II SPORULATION PROTEIN E"/>
    <property type="match status" value="1"/>
</dbReference>
<dbReference type="GO" id="GO:0016791">
    <property type="term" value="F:phosphatase activity"/>
    <property type="evidence" value="ECO:0007669"/>
    <property type="project" value="TreeGrafter"/>
</dbReference>
<dbReference type="AlphaFoldDB" id="A0A2T0JPE7"/>
<accession>A0A2T0JPE7</accession>
<feature type="domain" description="PPM-type phosphatase" evidence="2">
    <location>
        <begin position="289"/>
        <end position="498"/>
    </location>
</feature>
<sequence length="500" mass="54446">MVDEAVVRELLAAIPVGCTWVVPVHGADGEVTDFRIAATSDRIRDIFGRGTQRIDSLLGELYPSLRGGPLWTLYAEVLKTGVSGDMDEFRYEESREGVVAESRFEISVHRVLGGLLICWQRVDEHQRRLEHTEVLGSLGWSEFDLGTGGTDWSPGMYRIFERDTSEGPMPRTDQALAMLPEDRGIAEAAWQTLDSGATSDVTVRFRIAGRVKHLRILSDVARDAGGKPVKIYAVVQDVTARVDSRTEIESLSDRLRTREMTALAEHRLAGQLQSLIQPVPRSPFVLAGLEAMVSYLPAESAVQVGGDWYHAQTLPDGRVALAIGDVAGHGLEAASGMAHLRFALVAWLSIGICDPGELLRHMNRLCAQLGITGTALVAVYDPETRALPWARAGHLPPLLGRGGRATELDRPAGLLLGAEPDTAFPAAEARLEPGDLVLFFTDGLVERRHSEITDRSGEVREHLAAVSGSAEPDQLARIHRLLHAPSPDDDTCTLAVRVLI</sequence>
<evidence type="ECO:0000313" key="3">
    <source>
        <dbReference type="EMBL" id="PRX09483.1"/>
    </source>
</evidence>
<dbReference type="InterPro" id="IPR001932">
    <property type="entry name" value="PPM-type_phosphatase-like_dom"/>
</dbReference>
<evidence type="ECO:0000313" key="4">
    <source>
        <dbReference type="Proteomes" id="UP000239415"/>
    </source>
</evidence>
<organism evidence="3 4">
    <name type="scientific">Actinoplanes italicus</name>
    <dbReference type="NCBI Taxonomy" id="113567"/>
    <lineage>
        <taxon>Bacteria</taxon>
        <taxon>Bacillati</taxon>
        <taxon>Actinomycetota</taxon>
        <taxon>Actinomycetes</taxon>
        <taxon>Micromonosporales</taxon>
        <taxon>Micromonosporaceae</taxon>
        <taxon>Actinoplanes</taxon>
    </lineage>
</organism>
<dbReference type="Gene3D" id="3.30.450.20">
    <property type="entry name" value="PAS domain"/>
    <property type="match status" value="1"/>
</dbReference>
<dbReference type="Pfam" id="PF07228">
    <property type="entry name" value="SpoIIE"/>
    <property type="match status" value="1"/>
</dbReference>
<name>A0A2T0JPE7_9ACTN</name>
<dbReference type="Proteomes" id="UP000239415">
    <property type="component" value="Unassembled WGS sequence"/>
</dbReference>
<evidence type="ECO:0000259" key="2">
    <source>
        <dbReference type="SMART" id="SM00331"/>
    </source>
</evidence>
<gene>
    <name evidence="3" type="ORF">CLV67_13659</name>
</gene>
<dbReference type="OrthoDB" id="7943561at2"/>
<protein>
    <submittedName>
        <fullName evidence="3">Stage II sporulation protein E</fullName>
    </submittedName>
</protein>
<dbReference type="Gene3D" id="3.60.40.10">
    <property type="entry name" value="PPM-type phosphatase domain"/>
    <property type="match status" value="1"/>
</dbReference>
<dbReference type="SUPFAM" id="SSF81606">
    <property type="entry name" value="PP2C-like"/>
    <property type="match status" value="1"/>
</dbReference>